<evidence type="ECO:0000313" key="2">
    <source>
        <dbReference type="EMBL" id="AFD08566.1"/>
    </source>
</evidence>
<protein>
    <submittedName>
        <fullName evidence="2">Uncharacterized protein</fullName>
    </submittedName>
</protein>
<reference evidence="2" key="1">
    <citation type="submission" date="2012-02" db="EMBL/GenBank/DDBJ databases">
        <title>The complete genome of Solitalea canadensis DSM 3403.</title>
        <authorList>
            <consortium name="US DOE Joint Genome Institute (JGI-PGF)"/>
            <person name="Lucas S."/>
            <person name="Copeland A."/>
            <person name="Lapidus A."/>
            <person name="Glavina del Rio T."/>
            <person name="Dalin E."/>
            <person name="Tice H."/>
            <person name="Bruce D."/>
            <person name="Goodwin L."/>
            <person name="Pitluck S."/>
            <person name="Peters L."/>
            <person name="Ovchinnikova G."/>
            <person name="Lu M."/>
            <person name="Kyrpides N."/>
            <person name="Mavromatis K."/>
            <person name="Ivanova N."/>
            <person name="Brettin T."/>
            <person name="Detter J.C."/>
            <person name="Han C."/>
            <person name="Larimer F."/>
            <person name="Land M."/>
            <person name="Hauser L."/>
            <person name="Markowitz V."/>
            <person name="Cheng J.-F."/>
            <person name="Hugenholtz P."/>
            <person name="Woyke T."/>
            <person name="Wu D."/>
            <person name="Spring S."/>
            <person name="Schroeder M."/>
            <person name="Kopitz M."/>
            <person name="Brambilla E."/>
            <person name="Klenk H.-P."/>
            <person name="Eisen J.A."/>
        </authorList>
    </citation>
    <scope>NUCLEOTIDE SEQUENCE</scope>
    <source>
        <strain evidence="2">DSM 3403</strain>
    </source>
</reference>
<evidence type="ECO:0000256" key="1">
    <source>
        <dbReference type="SAM" id="Phobius"/>
    </source>
</evidence>
<feature type="transmembrane region" description="Helical" evidence="1">
    <location>
        <begin position="31"/>
        <end position="51"/>
    </location>
</feature>
<dbReference type="HOGENOM" id="CLU_2901862_0_0_10"/>
<gene>
    <name evidence="2" type="ordered locus">Solca_3562</name>
</gene>
<feature type="transmembrane region" description="Helical" evidence="1">
    <location>
        <begin position="5"/>
        <end position="25"/>
    </location>
</feature>
<keyword evidence="1" id="KW-1133">Transmembrane helix</keyword>
<proteinExistence type="predicted"/>
<dbReference type="Pfam" id="PF19885">
    <property type="entry name" value="DUF6358"/>
    <property type="match status" value="1"/>
</dbReference>
<sequence>MGKKILLNTFITIMLFVSFLTMIFAFEAKNWLNVGGAAIVFIGLMIIKIMYMRNVHREFKRK</sequence>
<dbReference type="RefSeq" id="WP_014681789.1">
    <property type="nucleotide sequence ID" value="NC_017770.1"/>
</dbReference>
<keyword evidence="3" id="KW-1185">Reference proteome</keyword>
<dbReference type="AlphaFoldDB" id="H8KSL5"/>
<keyword evidence="1" id="KW-0472">Membrane</keyword>
<name>H8KSL5_SOLCM</name>
<dbReference type="Proteomes" id="UP000007590">
    <property type="component" value="Chromosome"/>
</dbReference>
<evidence type="ECO:0000313" key="3">
    <source>
        <dbReference type="Proteomes" id="UP000007590"/>
    </source>
</evidence>
<keyword evidence="1" id="KW-0812">Transmembrane</keyword>
<organism evidence="2 3">
    <name type="scientific">Solitalea canadensis (strain ATCC 29591 / DSM 3403 / JCM 21819 / LMG 8368 / NBRC 15130 / NCIMB 12057 / USAM 9D)</name>
    <name type="common">Flexibacter canadensis</name>
    <dbReference type="NCBI Taxonomy" id="929556"/>
    <lineage>
        <taxon>Bacteria</taxon>
        <taxon>Pseudomonadati</taxon>
        <taxon>Bacteroidota</taxon>
        <taxon>Sphingobacteriia</taxon>
        <taxon>Sphingobacteriales</taxon>
        <taxon>Sphingobacteriaceae</taxon>
        <taxon>Solitalea</taxon>
    </lineage>
</organism>
<dbReference type="EMBL" id="CP003349">
    <property type="protein sequence ID" value="AFD08566.1"/>
    <property type="molecule type" value="Genomic_DNA"/>
</dbReference>
<accession>H8KSL5</accession>
<dbReference type="InterPro" id="IPR045938">
    <property type="entry name" value="DUF6358"/>
</dbReference>
<dbReference type="KEGG" id="scn:Solca_3562"/>
<dbReference type="STRING" id="929556.Solca_3562"/>